<evidence type="ECO:0000256" key="8">
    <source>
        <dbReference type="ARBA" id="ARBA00022989"/>
    </source>
</evidence>
<keyword evidence="5" id="KW-1003">Cell membrane</keyword>
<evidence type="ECO:0000256" key="2">
    <source>
        <dbReference type="ARBA" id="ARBA00007942"/>
    </source>
</evidence>
<keyword evidence="7 12" id="KW-0812">Transmembrane</keyword>
<feature type="transmembrane region" description="Helical" evidence="12">
    <location>
        <begin position="33"/>
        <end position="56"/>
    </location>
</feature>
<evidence type="ECO:0000256" key="11">
    <source>
        <dbReference type="ARBA" id="ARBA00039381"/>
    </source>
</evidence>
<keyword evidence="8 12" id="KW-1133">Transmembrane helix</keyword>
<sequence>MRIRYGWELALAALLVIEIVAFGAINPRMLDLNMLLFSTSDFICIGIVALPLTMVIVSGGIDISFGSTIGLCAIALGVLFQSGVPMPLAILLTLLLGALCGLINAGLIIYTKVNRW</sequence>
<evidence type="ECO:0000256" key="10">
    <source>
        <dbReference type="ARBA" id="ARBA00025439"/>
    </source>
</evidence>
<name>A0A2X1KJY0_ECOLX</name>
<comment type="function">
    <text evidence="10">Part of the ABC transporter complex LsrABCD involved in autoinducer 2 (AI-2) import. Probably responsible for the translocation of the substrate across the membrane.</text>
</comment>
<comment type="subcellular location">
    <subcellularLocation>
        <location evidence="1">Cell inner membrane</location>
        <topology evidence="1">Multi-pass membrane protein</topology>
    </subcellularLocation>
</comment>
<evidence type="ECO:0000313" key="14">
    <source>
        <dbReference type="Proteomes" id="UP000250561"/>
    </source>
</evidence>
<dbReference type="AlphaFoldDB" id="A0A2X1KJY0"/>
<comment type="similarity">
    <text evidence="2">Belongs to the binding-protein-dependent transport system permease family. AraH/RbsC subfamily.</text>
</comment>
<keyword evidence="4" id="KW-0813">Transport</keyword>
<feature type="transmembrane region" description="Helical" evidence="12">
    <location>
        <begin position="88"/>
        <end position="110"/>
    </location>
</feature>
<evidence type="ECO:0000313" key="13">
    <source>
        <dbReference type="EMBL" id="SPW59197.1"/>
    </source>
</evidence>
<evidence type="ECO:0000256" key="7">
    <source>
        <dbReference type="ARBA" id="ARBA00022692"/>
    </source>
</evidence>
<evidence type="ECO:0000256" key="3">
    <source>
        <dbReference type="ARBA" id="ARBA00011262"/>
    </source>
</evidence>
<dbReference type="InterPro" id="IPR001851">
    <property type="entry name" value="ABC_transp_permease"/>
</dbReference>
<proteinExistence type="inferred from homology"/>
<gene>
    <name evidence="13" type="primary">lsrD_3</name>
    <name evidence="13" type="ORF">NCTC11126_06574</name>
</gene>
<reference evidence="13 14" key="1">
    <citation type="submission" date="2018-06" db="EMBL/GenBank/DDBJ databases">
        <authorList>
            <consortium name="Pathogen Informatics"/>
            <person name="Doyle S."/>
        </authorList>
    </citation>
    <scope>NUCLEOTIDE SEQUENCE [LARGE SCALE GENOMIC DNA]</scope>
    <source>
        <strain evidence="13 14">NCTC11126</strain>
    </source>
</reference>
<dbReference type="GO" id="GO:0005886">
    <property type="term" value="C:plasma membrane"/>
    <property type="evidence" value="ECO:0007669"/>
    <property type="project" value="UniProtKB-SubCell"/>
</dbReference>
<evidence type="ECO:0000256" key="6">
    <source>
        <dbReference type="ARBA" id="ARBA00022519"/>
    </source>
</evidence>
<dbReference type="PANTHER" id="PTHR32196">
    <property type="entry name" value="ABC TRANSPORTER PERMEASE PROTEIN YPHD-RELATED-RELATED"/>
    <property type="match status" value="1"/>
</dbReference>
<dbReference type="EMBL" id="UARS01000023">
    <property type="protein sequence ID" value="SPW59197.1"/>
    <property type="molecule type" value="Genomic_DNA"/>
</dbReference>
<dbReference type="Pfam" id="PF02653">
    <property type="entry name" value="BPD_transp_2"/>
    <property type="match status" value="1"/>
</dbReference>
<dbReference type="Proteomes" id="UP000250561">
    <property type="component" value="Unassembled WGS sequence"/>
</dbReference>
<comment type="subunit">
    <text evidence="3">The complex is composed of two ATP-binding proteins (LsrA), two transmembrane proteins (LsrC and LsrD) and a solute-binding protein (LsrB).</text>
</comment>
<keyword evidence="6" id="KW-0997">Cell inner membrane</keyword>
<evidence type="ECO:0000256" key="1">
    <source>
        <dbReference type="ARBA" id="ARBA00004429"/>
    </source>
</evidence>
<evidence type="ECO:0000256" key="4">
    <source>
        <dbReference type="ARBA" id="ARBA00022448"/>
    </source>
</evidence>
<accession>A0A2X1KJY0</accession>
<keyword evidence="9 12" id="KW-0472">Membrane</keyword>
<dbReference type="GO" id="GO:0022857">
    <property type="term" value="F:transmembrane transporter activity"/>
    <property type="evidence" value="ECO:0007669"/>
    <property type="project" value="InterPro"/>
</dbReference>
<dbReference type="PANTHER" id="PTHR32196:SF71">
    <property type="entry name" value="AUTOINDUCER 2 IMPORT SYSTEM PERMEASE PROTEIN LSRD"/>
    <property type="match status" value="1"/>
</dbReference>
<feature type="transmembrane region" description="Helical" evidence="12">
    <location>
        <begin position="63"/>
        <end position="82"/>
    </location>
</feature>
<protein>
    <recommendedName>
        <fullName evidence="11">Autoinducer 2 import system permease protein LsrD</fullName>
    </recommendedName>
</protein>
<evidence type="ECO:0000256" key="9">
    <source>
        <dbReference type="ARBA" id="ARBA00023136"/>
    </source>
</evidence>
<evidence type="ECO:0000256" key="12">
    <source>
        <dbReference type="SAM" id="Phobius"/>
    </source>
</evidence>
<evidence type="ECO:0000256" key="5">
    <source>
        <dbReference type="ARBA" id="ARBA00022475"/>
    </source>
</evidence>
<organism evidence="13 14">
    <name type="scientific">Escherichia coli</name>
    <dbReference type="NCBI Taxonomy" id="562"/>
    <lineage>
        <taxon>Bacteria</taxon>
        <taxon>Pseudomonadati</taxon>
        <taxon>Pseudomonadota</taxon>
        <taxon>Gammaproteobacteria</taxon>
        <taxon>Enterobacterales</taxon>
        <taxon>Enterobacteriaceae</taxon>
        <taxon>Escherichia</taxon>
    </lineage>
</organism>